<sequence length="740" mass="82901">MILDPKRPLAWTISALLGLAPSAVAALELTDAERAKLDTIEPANTIVFEPGDSANMRVAKASKTRPTKQQLDWQKLEFTCFIHFGPNTFTGVEWGNGKEDPKVFNPTDVDTDQWCRIAKAAGMKLMVITVKHHDGFCTWQTRYNDKFSVLASPWENGKGDVLRRLAESCKKHGLKLGVYLSPADLYQIENEDGLYGNLSKYQKTVIPTDPKHFSTNPTKGRPAPEGKPTFTYEVDDYNRLMLNQLYELLTEYGPIHEVWFDGAHPKRKGGQQYTEEIWFEMIRELAPDAAIFGGPDIRWCGNEAGHTRQSEWSPMPIKGDPKVRKTWGIGSWRAEDLGSRQRVADFGDFVHWFPSEVDTSIRHGWFWRDENQHVRSAEELFSIYENSIGGNAVLLLNVPPNRNGRFSPRDEKALLALGKRIESTYGTTAATLTAEGNVYTFDQPATINRCMIMEDVATHGQQVDAHALDAWIDGEWQEVATATTIGYKRILSFRDVETSKIRLRIEDHRLEPKISHVSVHYDRAPLKAPAITRDREGTVTIDGNGVIRFTTDGSTPTANSPQYTGSFPLPKGGVVTAMATREDERSEPTTARFDIAKTKWSIHAVSSENPGSNEGAAMAIDGDPKTIWHSKWSGGTDPMPHSITINLGEELDLTGFTYLPRHGGAKGGILNQYKVELSRDGENWVAAGEGRFDNIENDPTEREIRFKRTFPRVRYLRFIGVQSIEGKPHSSAAEIGVLTR</sequence>
<dbReference type="InterPro" id="IPR000421">
    <property type="entry name" value="FA58C"/>
</dbReference>
<name>A0A6B3LFR5_9BACT</name>
<gene>
    <name evidence="9" type="ORF">G3M56_004785</name>
</gene>
<proteinExistence type="inferred from homology"/>
<dbReference type="RefSeq" id="WP_164365576.1">
    <property type="nucleotide sequence ID" value="NZ_CP066776.1"/>
</dbReference>
<dbReference type="Pfam" id="PF13290">
    <property type="entry name" value="CHB_HEX_C_1"/>
    <property type="match status" value="1"/>
</dbReference>
<dbReference type="InterPro" id="IPR017853">
    <property type="entry name" value="GH"/>
</dbReference>
<accession>A0A6B3LFR5</accession>
<feature type="chain" id="PRO_5043433828" description="alpha-L-fucosidase" evidence="7">
    <location>
        <begin position="26"/>
        <end position="740"/>
    </location>
</feature>
<dbReference type="PANTHER" id="PTHR10030">
    <property type="entry name" value="ALPHA-L-FUCOSIDASE"/>
    <property type="match status" value="1"/>
</dbReference>
<feature type="region of interest" description="Disordered" evidence="6">
    <location>
        <begin position="209"/>
        <end position="228"/>
    </location>
</feature>
<feature type="compositionally biased region" description="Polar residues" evidence="6">
    <location>
        <begin position="551"/>
        <end position="565"/>
    </location>
</feature>
<evidence type="ECO:0000256" key="4">
    <source>
        <dbReference type="ARBA" id="ARBA00022801"/>
    </source>
</evidence>
<dbReference type="GO" id="GO:0005764">
    <property type="term" value="C:lysosome"/>
    <property type="evidence" value="ECO:0007669"/>
    <property type="project" value="TreeGrafter"/>
</dbReference>
<keyword evidence="5" id="KW-0326">Glycosidase</keyword>
<keyword evidence="3 7" id="KW-0732">Signal</keyword>
<evidence type="ECO:0000256" key="3">
    <source>
        <dbReference type="ARBA" id="ARBA00022729"/>
    </source>
</evidence>
<dbReference type="InterPro" id="IPR059177">
    <property type="entry name" value="GH29D-like_dom"/>
</dbReference>
<dbReference type="SUPFAM" id="SSF51445">
    <property type="entry name" value="(Trans)glycosidases"/>
    <property type="match status" value="1"/>
</dbReference>
<organism evidence="9 10">
    <name type="scientific">Sulfuriroseicoccus oceanibius</name>
    <dbReference type="NCBI Taxonomy" id="2707525"/>
    <lineage>
        <taxon>Bacteria</taxon>
        <taxon>Pseudomonadati</taxon>
        <taxon>Verrucomicrobiota</taxon>
        <taxon>Verrucomicrobiia</taxon>
        <taxon>Verrucomicrobiales</taxon>
        <taxon>Verrucomicrobiaceae</taxon>
        <taxon>Sulfuriroseicoccus</taxon>
    </lineage>
</organism>
<evidence type="ECO:0000313" key="10">
    <source>
        <dbReference type="Proteomes" id="UP000475117"/>
    </source>
</evidence>
<dbReference type="Gene3D" id="3.20.20.80">
    <property type="entry name" value="Glycosidases"/>
    <property type="match status" value="1"/>
</dbReference>
<dbReference type="GO" id="GO:0006004">
    <property type="term" value="P:fucose metabolic process"/>
    <property type="evidence" value="ECO:0007669"/>
    <property type="project" value="TreeGrafter"/>
</dbReference>
<keyword evidence="10" id="KW-1185">Reference proteome</keyword>
<reference evidence="9 10" key="1">
    <citation type="submission" date="2020-12" db="EMBL/GenBank/DDBJ databases">
        <title>Sulforoseuscoccus oceanibium gen. nov., sp. nov., a representative of the phylum Verrucomicrobia with special cytoplasmic membrane, and proposal of Sulforoseuscoccusaceae fam. nov.</title>
        <authorList>
            <person name="Xi F."/>
        </authorList>
    </citation>
    <scope>NUCLEOTIDE SEQUENCE [LARGE SCALE GENOMIC DNA]</scope>
    <source>
        <strain evidence="9 10">T37</strain>
    </source>
</reference>
<dbReference type="Proteomes" id="UP000475117">
    <property type="component" value="Chromosome"/>
</dbReference>
<dbReference type="InterPro" id="IPR000933">
    <property type="entry name" value="Glyco_hydro_29"/>
</dbReference>
<evidence type="ECO:0000256" key="1">
    <source>
        <dbReference type="ARBA" id="ARBA00007951"/>
    </source>
</evidence>
<dbReference type="Pfam" id="PF00754">
    <property type="entry name" value="F5_F8_type_C"/>
    <property type="match status" value="1"/>
</dbReference>
<feature type="domain" description="F5/8 type C" evidence="8">
    <location>
        <begin position="585"/>
        <end position="740"/>
    </location>
</feature>
<dbReference type="GO" id="GO:0016139">
    <property type="term" value="P:glycoside catabolic process"/>
    <property type="evidence" value="ECO:0007669"/>
    <property type="project" value="TreeGrafter"/>
</dbReference>
<evidence type="ECO:0000313" key="9">
    <source>
        <dbReference type="EMBL" id="QQL45901.1"/>
    </source>
</evidence>
<dbReference type="SUPFAM" id="SSF49785">
    <property type="entry name" value="Galactose-binding domain-like"/>
    <property type="match status" value="1"/>
</dbReference>
<dbReference type="InterPro" id="IPR008979">
    <property type="entry name" value="Galactose-bd-like_sf"/>
</dbReference>
<evidence type="ECO:0000256" key="2">
    <source>
        <dbReference type="ARBA" id="ARBA00012662"/>
    </source>
</evidence>
<evidence type="ECO:0000256" key="6">
    <source>
        <dbReference type="SAM" id="MobiDB-lite"/>
    </source>
</evidence>
<dbReference type="KEGG" id="soa:G3M56_004785"/>
<dbReference type="Pfam" id="PF01120">
    <property type="entry name" value="Alpha_L_fucos"/>
    <property type="match status" value="1"/>
</dbReference>
<dbReference type="AlphaFoldDB" id="A0A6B3LFR5"/>
<comment type="similarity">
    <text evidence="1">Belongs to the glycosyl hydrolase 29 family.</text>
</comment>
<protein>
    <recommendedName>
        <fullName evidence="2">alpha-L-fucosidase</fullName>
        <ecNumber evidence="2">3.2.1.51</ecNumber>
    </recommendedName>
</protein>
<evidence type="ECO:0000256" key="5">
    <source>
        <dbReference type="ARBA" id="ARBA00023295"/>
    </source>
</evidence>
<dbReference type="EMBL" id="CP066776">
    <property type="protein sequence ID" value="QQL45901.1"/>
    <property type="molecule type" value="Genomic_DNA"/>
</dbReference>
<dbReference type="PROSITE" id="PS50022">
    <property type="entry name" value="FA58C_3"/>
    <property type="match status" value="1"/>
</dbReference>
<dbReference type="EC" id="3.2.1.51" evidence="2"/>
<dbReference type="SMR" id="A0A6B3LFR5"/>
<keyword evidence="4" id="KW-0378">Hydrolase</keyword>
<dbReference type="InterPro" id="IPR057739">
    <property type="entry name" value="Glyco_hydro_29_N"/>
</dbReference>
<evidence type="ECO:0000256" key="7">
    <source>
        <dbReference type="SAM" id="SignalP"/>
    </source>
</evidence>
<dbReference type="PANTHER" id="PTHR10030:SF37">
    <property type="entry name" value="ALPHA-L-FUCOSIDASE-RELATED"/>
    <property type="match status" value="1"/>
</dbReference>
<dbReference type="GO" id="GO:0004560">
    <property type="term" value="F:alpha-L-fucosidase activity"/>
    <property type="evidence" value="ECO:0007669"/>
    <property type="project" value="InterPro"/>
</dbReference>
<feature type="signal peptide" evidence="7">
    <location>
        <begin position="1"/>
        <end position="25"/>
    </location>
</feature>
<feature type="region of interest" description="Disordered" evidence="6">
    <location>
        <begin position="545"/>
        <end position="571"/>
    </location>
</feature>
<dbReference type="SMART" id="SM00812">
    <property type="entry name" value="Alpha_L_fucos"/>
    <property type="match status" value="1"/>
</dbReference>
<dbReference type="Gene3D" id="2.60.120.260">
    <property type="entry name" value="Galactose-binding domain-like"/>
    <property type="match status" value="2"/>
</dbReference>
<evidence type="ECO:0000259" key="8">
    <source>
        <dbReference type="PROSITE" id="PS50022"/>
    </source>
</evidence>